<accession>A0A7E4V4A2</accession>
<reference evidence="4" key="2">
    <citation type="submission" date="2020-10" db="UniProtKB">
        <authorList>
            <consortium name="WormBaseParasite"/>
        </authorList>
    </citation>
    <scope>IDENTIFICATION</scope>
</reference>
<keyword evidence="1" id="KW-1133">Transmembrane helix</keyword>
<dbReference type="AlphaFoldDB" id="A0A7E4V4A2"/>
<keyword evidence="2" id="KW-0732">Signal</keyword>
<keyword evidence="3" id="KW-1185">Reference proteome</keyword>
<organism evidence="3 4">
    <name type="scientific">Panagrellus redivivus</name>
    <name type="common">Microworm</name>
    <dbReference type="NCBI Taxonomy" id="6233"/>
    <lineage>
        <taxon>Eukaryota</taxon>
        <taxon>Metazoa</taxon>
        <taxon>Ecdysozoa</taxon>
        <taxon>Nematoda</taxon>
        <taxon>Chromadorea</taxon>
        <taxon>Rhabditida</taxon>
        <taxon>Tylenchina</taxon>
        <taxon>Panagrolaimomorpha</taxon>
        <taxon>Panagrolaimoidea</taxon>
        <taxon>Panagrolaimidae</taxon>
        <taxon>Panagrellus</taxon>
    </lineage>
</organism>
<dbReference type="Proteomes" id="UP000492821">
    <property type="component" value="Unassembled WGS sequence"/>
</dbReference>
<protein>
    <submittedName>
        <fullName evidence="4">Fibronectin type-III domain-containing protein</fullName>
    </submittedName>
</protein>
<evidence type="ECO:0000256" key="2">
    <source>
        <dbReference type="SAM" id="SignalP"/>
    </source>
</evidence>
<evidence type="ECO:0000256" key="1">
    <source>
        <dbReference type="SAM" id="Phobius"/>
    </source>
</evidence>
<sequence length="184" mass="21022">MEHFFVCHHEYFALLIIFFGVDANCDPVGDPDDALPSIVVILVLFAYVLCLVGTVSEHVLPSAQWGQRYICTTDVANINNRLLMPKTTRVVSHYCMLYTDWHHVASDALQGEPESYYSMTLYVIQDENSDAEEELPQNTPDSAESKYHGTLDVYECDDKCGQCHMRPVGNYSRYCQMGRLWIHT</sequence>
<proteinExistence type="predicted"/>
<evidence type="ECO:0000313" key="3">
    <source>
        <dbReference type="Proteomes" id="UP000492821"/>
    </source>
</evidence>
<feature type="chain" id="PRO_5028934731" evidence="2">
    <location>
        <begin position="24"/>
        <end position="184"/>
    </location>
</feature>
<reference evidence="3" key="1">
    <citation type="journal article" date="2013" name="Genetics">
        <title>The draft genome and transcriptome of Panagrellus redivivus are shaped by the harsh demands of a free-living lifestyle.</title>
        <authorList>
            <person name="Srinivasan J."/>
            <person name="Dillman A.R."/>
            <person name="Macchietto M.G."/>
            <person name="Heikkinen L."/>
            <person name="Lakso M."/>
            <person name="Fracchia K.M."/>
            <person name="Antoshechkin I."/>
            <person name="Mortazavi A."/>
            <person name="Wong G."/>
            <person name="Sternberg P.W."/>
        </authorList>
    </citation>
    <scope>NUCLEOTIDE SEQUENCE [LARGE SCALE GENOMIC DNA]</scope>
    <source>
        <strain evidence="3">MT8872</strain>
    </source>
</reference>
<keyword evidence="1" id="KW-0812">Transmembrane</keyword>
<keyword evidence="1" id="KW-0472">Membrane</keyword>
<feature type="signal peptide" evidence="2">
    <location>
        <begin position="1"/>
        <end position="23"/>
    </location>
</feature>
<feature type="transmembrane region" description="Helical" evidence="1">
    <location>
        <begin position="35"/>
        <end position="55"/>
    </location>
</feature>
<name>A0A7E4V4A2_PANRE</name>
<dbReference type="WBParaSite" id="Pan_g15876.t1">
    <property type="protein sequence ID" value="Pan_g15876.t1"/>
    <property type="gene ID" value="Pan_g15876"/>
</dbReference>
<evidence type="ECO:0000313" key="4">
    <source>
        <dbReference type="WBParaSite" id="Pan_g15876.t1"/>
    </source>
</evidence>